<gene>
    <name evidence="4" type="ORF">COW99_01210</name>
</gene>
<dbReference type="PANTHER" id="PTHR33392:SF6">
    <property type="entry name" value="POLYISOPRENYL-TEICHOIC ACID--PEPTIDOGLYCAN TEICHOIC ACID TRANSFERASE TAGU"/>
    <property type="match status" value="1"/>
</dbReference>
<dbReference type="NCBIfam" id="TIGR00350">
    <property type="entry name" value="lytR_cpsA_psr"/>
    <property type="match status" value="1"/>
</dbReference>
<keyword evidence="2" id="KW-0472">Membrane</keyword>
<feature type="transmembrane region" description="Helical" evidence="2">
    <location>
        <begin position="21"/>
        <end position="42"/>
    </location>
</feature>
<sequence length="366" mass="41211">MSPRFSRKFSSIKSVVSPYKAYLIGTAILMLAIYSINSWTAWLESKNLTPNAVRAIMVKDYGKNLESYQNRTNLLLMGTAGGEHAGSDLTDTLIFISIDLITNDTFVVSLPRDIWSPTLQDKINSAYHYGEEKKVGGGYTLAKSIAEEVLGQPIHYAFIIDFAGFEKAIDIVGGIEVNVPAGFTDKRFPIPGKENDNCEGDPEYDCRYKSVTFTKNLQQMNGETALTYVRSRNAQGLEGSDYARSQRQQIILQSFRAKLSDASILINPFKTKELYKQLRATFRSDTDLAETVTLLRLAAELDLDIARKIELNQGDEKQTGWLYNPPTSRYDRWVLSPVTDSFEIIHELIDCHLNDPACNLNPEDYK</sequence>
<accession>A0A2H0BWJ9</accession>
<keyword evidence="2" id="KW-1133">Transmembrane helix</keyword>
<evidence type="ECO:0000256" key="2">
    <source>
        <dbReference type="SAM" id="Phobius"/>
    </source>
</evidence>
<dbReference type="InterPro" id="IPR004474">
    <property type="entry name" value="LytR_CpsA_psr"/>
</dbReference>
<dbReference type="InterPro" id="IPR050922">
    <property type="entry name" value="LytR/CpsA/Psr_CW_biosynth"/>
</dbReference>
<feature type="domain" description="Cell envelope-related transcriptional attenuator" evidence="3">
    <location>
        <begin position="90"/>
        <end position="259"/>
    </location>
</feature>
<name>A0A2H0BWJ9_9BACT</name>
<organism evidence="4 5">
    <name type="scientific">Candidatus Roizmanbacteria bacterium CG22_combo_CG10-13_8_21_14_all_38_20</name>
    <dbReference type="NCBI Taxonomy" id="1974862"/>
    <lineage>
        <taxon>Bacteria</taxon>
        <taxon>Candidatus Roizmaniibacteriota</taxon>
    </lineage>
</organism>
<dbReference type="Gene3D" id="3.40.630.190">
    <property type="entry name" value="LCP protein"/>
    <property type="match status" value="1"/>
</dbReference>
<reference evidence="4 5" key="1">
    <citation type="submission" date="2017-09" db="EMBL/GenBank/DDBJ databases">
        <title>Depth-based differentiation of microbial function through sediment-hosted aquifers and enrichment of novel symbionts in the deep terrestrial subsurface.</title>
        <authorList>
            <person name="Probst A.J."/>
            <person name="Ladd B."/>
            <person name="Jarett J.K."/>
            <person name="Geller-Mcgrath D.E."/>
            <person name="Sieber C.M."/>
            <person name="Emerson J.B."/>
            <person name="Anantharaman K."/>
            <person name="Thomas B.C."/>
            <person name="Malmstrom R."/>
            <person name="Stieglmeier M."/>
            <person name="Klingl A."/>
            <person name="Woyke T."/>
            <person name="Ryan C.M."/>
            <person name="Banfield J.F."/>
        </authorList>
    </citation>
    <scope>NUCLEOTIDE SEQUENCE [LARGE SCALE GENOMIC DNA]</scope>
    <source>
        <strain evidence="4">CG22_combo_CG10-13_8_21_14_all_38_20</strain>
    </source>
</reference>
<comment type="similarity">
    <text evidence="1">Belongs to the LytR/CpsA/Psr (LCP) family.</text>
</comment>
<dbReference type="EMBL" id="PCTA01000009">
    <property type="protein sequence ID" value="PIP62001.1"/>
    <property type="molecule type" value="Genomic_DNA"/>
</dbReference>
<comment type="caution">
    <text evidence="4">The sequence shown here is derived from an EMBL/GenBank/DDBJ whole genome shotgun (WGS) entry which is preliminary data.</text>
</comment>
<evidence type="ECO:0000256" key="1">
    <source>
        <dbReference type="ARBA" id="ARBA00006068"/>
    </source>
</evidence>
<evidence type="ECO:0000259" key="3">
    <source>
        <dbReference type="Pfam" id="PF03816"/>
    </source>
</evidence>
<protein>
    <recommendedName>
        <fullName evidence="3">Cell envelope-related transcriptional attenuator domain-containing protein</fullName>
    </recommendedName>
</protein>
<evidence type="ECO:0000313" key="4">
    <source>
        <dbReference type="EMBL" id="PIP62001.1"/>
    </source>
</evidence>
<keyword evidence="2" id="KW-0812">Transmembrane</keyword>
<dbReference type="PANTHER" id="PTHR33392">
    <property type="entry name" value="POLYISOPRENYL-TEICHOIC ACID--PEPTIDOGLYCAN TEICHOIC ACID TRANSFERASE TAGU"/>
    <property type="match status" value="1"/>
</dbReference>
<dbReference type="AlphaFoldDB" id="A0A2H0BWJ9"/>
<proteinExistence type="inferred from homology"/>
<evidence type="ECO:0000313" key="5">
    <source>
        <dbReference type="Proteomes" id="UP000231246"/>
    </source>
</evidence>
<dbReference type="Pfam" id="PF03816">
    <property type="entry name" value="LytR_cpsA_psr"/>
    <property type="match status" value="1"/>
</dbReference>
<dbReference type="Proteomes" id="UP000231246">
    <property type="component" value="Unassembled WGS sequence"/>
</dbReference>